<dbReference type="STRING" id="1471761.B0W44_15700"/>
<proteinExistence type="predicted"/>
<keyword evidence="3" id="KW-1185">Reference proteome</keyword>
<organism evidence="2 3">
    <name type="scientific">Novibacillus thermophilus</name>
    <dbReference type="NCBI Taxonomy" id="1471761"/>
    <lineage>
        <taxon>Bacteria</taxon>
        <taxon>Bacillati</taxon>
        <taxon>Bacillota</taxon>
        <taxon>Bacilli</taxon>
        <taxon>Bacillales</taxon>
        <taxon>Thermoactinomycetaceae</taxon>
        <taxon>Novibacillus</taxon>
    </lineage>
</organism>
<gene>
    <name evidence="2" type="ORF">B0W44_15700</name>
</gene>
<dbReference type="EMBL" id="CP019699">
    <property type="protein sequence ID" value="AQS56972.1"/>
    <property type="molecule type" value="Genomic_DNA"/>
</dbReference>
<evidence type="ECO:0000313" key="3">
    <source>
        <dbReference type="Proteomes" id="UP000188603"/>
    </source>
</evidence>
<keyword evidence="1" id="KW-0175">Coiled coil</keyword>
<dbReference type="KEGG" id="ntr:B0W44_15700"/>
<sequence>MQIGFRPNKRVQSYFETLTERGEKTRFLNQAVEFTLTYKTAFEKQSHMIEVLLDQHQDLINKLSRYDGKLEAVERNLKTISQQVTELNKQVAMLKGTTIKPEQSKRRAEKQEGFADNVDFLGMSLGDISL</sequence>
<dbReference type="Proteomes" id="UP000188603">
    <property type="component" value="Chromosome"/>
</dbReference>
<protein>
    <submittedName>
        <fullName evidence="2">Uncharacterized protein</fullName>
    </submittedName>
</protein>
<evidence type="ECO:0000256" key="1">
    <source>
        <dbReference type="SAM" id="Coils"/>
    </source>
</evidence>
<accession>A0A1U9KAA5</accession>
<dbReference type="RefSeq" id="WP_077720839.1">
    <property type="nucleotide sequence ID" value="NZ_CP019699.1"/>
</dbReference>
<reference evidence="2 3" key="1">
    <citation type="journal article" date="2015" name="Int. J. Syst. Evol. Microbiol.">
        <title>Novibacillus thermophilus gen. nov., sp. nov., a Gram-staining-negative and moderately thermophilic member of the family Thermoactinomycetaceae.</title>
        <authorList>
            <person name="Yang G."/>
            <person name="Chen J."/>
            <person name="Zhou S."/>
        </authorList>
    </citation>
    <scope>NUCLEOTIDE SEQUENCE [LARGE SCALE GENOMIC DNA]</scope>
    <source>
        <strain evidence="2 3">SG-1</strain>
    </source>
</reference>
<feature type="coiled-coil region" evidence="1">
    <location>
        <begin position="56"/>
        <end position="90"/>
    </location>
</feature>
<name>A0A1U9KAA5_9BACL</name>
<evidence type="ECO:0000313" key="2">
    <source>
        <dbReference type="EMBL" id="AQS56972.1"/>
    </source>
</evidence>
<dbReference type="AlphaFoldDB" id="A0A1U9KAA5"/>